<dbReference type="Proteomes" id="UP000808372">
    <property type="component" value="Chromosome 12"/>
</dbReference>
<name>A0A8U1EUV1_SALNM</name>
<dbReference type="KEGG" id="snh:120056746"/>
<reference evidence="3" key="1">
    <citation type="submission" date="2025-08" db="UniProtKB">
        <authorList>
            <consortium name="RefSeq"/>
        </authorList>
    </citation>
    <scope>IDENTIFICATION</scope>
    <source>
        <tissue evidence="3">White muscle</tissue>
    </source>
</reference>
<feature type="compositionally biased region" description="Polar residues" evidence="1">
    <location>
        <begin position="316"/>
        <end position="436"/>
    </location>
</feature>
<sequence>MSSPPVCPQGQICRAEVEKWSSLKCQEPEVMPEEAHMFDLDYFLSDISDTLFTMTQRPCPGANDRHNTYTSNADMIQPGLTPLQPNLDDFVDIPDIFMSYRGQSLERLDQQAGYADFESSSSWPISSVSTRVVTAPQLNVYTQLAQPNLSSDRLSQPSSSNSGPGHQQQDYYIEYHPPSMVSGTIPSYGHQPYPGATISVATTNIQQQGDGTKGRRSSSPNSPHSSSSVHIGRCGSQLQPGSPWSSGIPLLTPIHCQTSTLGHTGFHTGTSHDSAVSAFLTQDSTHTNTPLLIPKTEKLSPVQIYGSEITSLTVSFSGHSGQTSPTNLHSGQMSPTNLHSGQTSPTNLHSGQTSPTNLHSGQTSPTNLHSGQTSPTNLHSGQTSPTNLHSGQTSPTNLHSGQTSPTNLHSGQTSPTNLHSSQTSPTNLHSSQTSPTYLLERESNPESPPGHSKMESNKHEVCHGNLVSWQFVGFAKES</sequence>
<accession>A0A8U1EUV1</accession>
<feature type="compositionally biased region" description="Low complexity" evidence="1">
    <location>
        <begin position="150"/>
        <end position="162"/>
    </location>
</feature>
<evidence type="ECO:0000313" key="3">
    <source>
        <dbReference type="RefSeq" id="XP_038860881.1"/>
    </source>
</evidence>
<feature type="region of interest" description="Disordered" evidence="1">
    <location>
        <begin position="146"/>
        <end position="170"/>
    </location>
</feature>
<gene>
    <name evidence="3" type="primary">LOC120056746</name>
</gene>
<evidence type="ECO:0000256" key="1">
    <source>
        <dbReference type="SAM" id="MobiDB-lite"/>
    </source>
</evidence>
<proteinExistence type="predicted"/>
<feature type="compositionally biased region" description="Polar residues" evidence="1">
    <location>
        <begin position="236"/>
        <end position="245"/>
    </location>
</feature>
<feature type="region of interest" description="Disordered" evidence="1">
    <location>
        <begin position="206"/>
        <end position="246"/>
    </location>
</feature>
<dbReference type="GeneID" id="120056746"/>
<protein>
    <submittedName>
        <fullName evidence="3">Mucin-1-like</fullName>
    </submittedName>
</protein>
<keyword evidence="2" id="KW-1185">Reference proteome</keyword>
<dbReference type="RefSeq" id="XP_038860881.1">
    <property type="nucleotide sequence ID" value="XM_039004953.1"/>
</dbReference>
<dbReference type="AlphaFoldDB" id="A0A8U1EUV1"/>
<evidence type="ECO:0000313" key="2">
    <source>
        <dbReference type="Proteomes" id="UP000808372"/>
    </source>
</evidence>
<feature type="compositionally biased region" description="Low complexity" evidence="1">
    <location>
        <begin position="217"/>
        <end position="228"/>
    </location>
</feature>
<feature type="region of interest" description="Disordered" evidence="1">
    <location>
        <begin position="316"/>
        <end position="457"/>
    </location>
</feature>
<organism evidence="2 3">
    <name type="scientific">Salvelinus namaycush</name>
    <name type="common">Lake trout</name>
    <name type="synonym">Salmo namaycush</name>
    <dbReference type="NCBI Taxonomy" id="8040"/>
    <lineage>
        <taxon>Eukaryota</taxon>
        <taxon>Metazoa</taxon>
        <taxon>Chordata</taxon>
        <taxon>Craniata</taxon>
        <taxon>Vertebrata</taxon>
        <taxon>Euteleostomi</taxon>
        <taxon>Actinopterygii</taxon>
        <taxon>Neopterygii</taxon>
        <taxon>Teleostei</taxon>
        <taxon>Protacanthopterygii</taxon>
        <taxon>Salmoniformes</taxon>
        <taxon>Salmonidae</taxon>
        <taxon>Salmoninae</taxon>
        <taxon>Salvelinus</taxon>
    </lineage>
</organism>